<protein>
    <recommendedName>
        <fullName evidence="7">NAD(+)--protein-arginine ADP-ribosyltransferase</fullName>
    </recommendedName>
</protein>
<keyword evidence="6" id="KW-1185">Reference proteome</keyword>
<keyword evidence="2 3" id="KW-0040">ANK repeat</keyword>
<organism evidence="4 6">
    <name type="scientific">Didymodactylos carnosus</name>
    <dbReference type="NCBI Taxonomy" id="1234261"/>
    <lineage>
        <taxon>Eukaryota</taxon>
        <taxon>Metazoa</taxon>
        <taxon>Spiralia</taxon>
        <taxon>Gnathifera</taxon>
        <taxon>Rotifera</taxon>
        <taxon>Eurotatoria</taxon>
        <taxon>Bdelloidea</taxon>
        <taxon>Philodinida</taxon>
        <taxon>Philodinidae</taxon>
        <taxon>Didymodactylos</taxon>
    </lineage>
</organism>
<name>A0A814S4N2_9BILA</name>
<evidence type="ECO:0000256" key="1">
    <source>
        <dbReference type="ARBA" id="ARBA00022737"/>
    </source>
</evidence>
<dbReference type="GO" id="GO:0085020">
    <property type="term" value="P:protein K6-linked ubiquitination"/>
    <property type="evidence" value="ECO:0007669"/>
    <property type="project" value="TreeGrafter"/>
</dbReference>
<dbReference type="Pfam" id="PF12796">
    <property type="entry name" value="Ank_2"/>
    <property type="match status" value="1"/>
</dbReference>
<reference evidence="4" key="1">
    <citation type="submission" date="2021-02" db="EMBL/GenBank/DDBJ databases">
        <authorList>
            <person name="Nowell W R."/>
        </authorList>
    </citation>
    <scope>NUCLEOTIDE SEQUENCE</scope>
</reference>
<gene>
    <name evidence="4" type="ORF">GPM918_LOCUS20708</name>
    <name evidence="5" type="ORF">SRO942_LOCUS20705</name>
</gene>
<dbReference type="PANTHER" id="PTHR24171">
    <property type="entry name" value="ANKYRIN REPEAT DOMAIN-CONTAINING PROTEIN 39-RELATED"/>
    <property type="match status" value="1"/>
</dbReference>
<dbReference type="InterPro" id="IPR002110">
    <property type="entry name" value="Ankyrin_rpt"/>
</dbReference>
<dbReference type="Gene3D" id="1.25.40.20">
    <property type="entry name" value="Ankyrin repeat-containing domain"/>
    <property type="match status" value="1"/>
</dbReference>
<dbReference type="Proteomes" id="UP000681722">
    <property type="component" value="Unassembled WGS sequence"/>
</dbReference>
<keyword evidence="1" id="KW-0677">Repeat</keyword>
<evidence type="ECO:0000256" key="2">
    <source>
        <dbReference type="ARBA" id="ARBA00023043"/>
    </source>
</evidence>
<dbReference type="PROSITE" id="PS50088">
    <property type="entry name" value="ANK_REPEAT"/>
    <property type="match status" value="1"/>
</dbReference>
<dbReference type="GO" id="GO:0031436">
    <property type="term" value="C:BRCA1-BARD1 complex"/>
    <property type="evidence" value="ECO:0007669"/>
    <property type="project" value="TreeGrafter"/>
</dbReference>
<dbReference type="OrthoDB" id="423533at2759"/>
<dbReference type="SMART" id="SM00248">
    <property type="entry name" value="ANK"/>
    <property type="match status" value="1"/>
</dbReference>
<evidence type="ECO:0008006" key="7">
    <source>
        <dbReference type="Google" id="ProtNLM"/>
    </source>
</evidence>
<dbReference type="EMBL" id="CAJOBC010006613">
    <property type="protein sequence ID" value="CAF3905163.1"/>
    <property type="molecule type" value="Genomic_DNA"/>
</dbReference>
<evidence type="ECO:0000313" key="4">
    <source>
        <dbReference type="EMBL" id="CAF1141451.1"/>
    </source>
</evidence>
<dbReference type="Proteomes" id="UP000663829">
    <property type="component" value="Unassembled WGS sequence"/>
</dbReference>
<evidence type="ECO:0000256" key="3">
    <source>
        <dbReference type="PROSITE-ProRule" id="PRU00023"/>
    </source>
</evidence>
<sequence length="397" mass="46228">MTASTFYLACKNNNIDELQTHLKTISVEDLNKIESNGSTALHVACYYGHEEIVKLLLEAGACRTILNIYNCTPYQEAKTDNIKELFNRITNNDNDSRFVANSGIMEWIRIDEQAAKRANDFRNGLAVHKKSSNFLTYISEFIFGNPITTKLLAYTSEKLNINDQNAINWFINQAMEKNDYVYFIKAYTAETKFYRRINSDLACLSDNEYKASMKKYLSSISRTLFESNYDKGAFSDQRIRWTSDATLIFTGALLHDTELRNQCYFKGTTYRGMQITIDELEQYKINTCILTKSFLSSSKNIKTAICFAYGDKILRQKPDGELIKYPILCKYIFNTPEYAFDISTKYSEYPQEDEVLILPFSSFRINKNEQNSTNDMIELELEECQFSYWQYFSNWFN</sequence>
<dbReference type="PANTHER" id="PTHR24171:SF8">
    <property type="entry name" value="BRCA1-ASSOCIATED RING DOMAIN PROTEIN 1"/>
    <property type="match status" value="1"/>
</dbReference>
<dbReference type="GO" id="GO:0004842">
    <property type="term" value="F:ubiquitin-protein transferase activity"/>
    <property type="evidence" value="ECO:0007669"/>
    <property type="project" value="TreeGrafter"/>
</dbReference>
<evidence type="ECO:0000313" key="5">
    <source>
        <dbReference type="EMBL" id="CAF3905163.1"/>
    </source>
</evidence>
<feature type="repeat" description="ANK" evidence="3">
    <location>
        <begin position="36"/>
        <end position="61"/>
    </location>
</feature>
<dbReference type="PROSITE" id="PS50297">
    <property type="entry name" value="ANK_REP_REGION"/>
    <property type="match status" value="1"/>
</dbReference>
<dbReference type="EMBL" id="CAJNOQ010006613">
    <property type="protein sequence ID" value="CAF1141451.1"/>
    <property type="molecule type" value="Genomic_DNA"/>
</dbReference>
<dbReference type="SUPFAM" id="SSF56399">
    <property type="entry name" value="ADP-ribosylation"/>
    <property type="match status" value="1"/>
</dbReference>
<dbReference type="SUPFAM" id="SSF48403">
    <property type="entry name" value="Ankyrin repeat"/>
    <property type="match status" value="1"/>
</dbReference>
<accession>A0A814S4N2</accession>
<dbReference type="Gene3D" id="3.90.176.10">
    <property type="entry name" value="Toxin ADP-ribosyltransferase, Chain A, domain 1"/>
    <property type="match status" value="1"/>
</dbReference>
<dbReference type="AlphaFoldDB" id="A0A814S4N2"/>
<proteinExistence type="predicted"/>
<comment type="caution">
    <text evidence="4">The sequence shown here is derived from an EMBL/GenBank/DDBJ whole genome shotgun (WGS) entry which is preliminary data.</text>
</comment>
<evidence type="ECO:0000313" key="6">
    <source>
        <dbReference type="Proteomes" id="UP000663829"/>
    </source>
</evidence>
<dbReference type="InterPro" id="IPR036770">
    <property type="entry name" value="Ankyrin_rpt-contain_sf"/>
</dbReference>
<dbReference type="GO" id="GO:0070531">
    <property type="term" value="C:BRCA1-A complex"/>
    <property type="evidence" value="ECO:0007669"/>
    <property type="project" value="TreeGrafter"/>
</dbReference>